<evidence type="ECO:0000256" key="14">
    <source>
        <dbReference type="SAM" id="SignalP"/>
    </source>
</evidence>
<dbReference type="OrthoDB" id="13290at2"/>
<comment type="PTM">
    <text evidence="12">Binds 2 heme C groups per subunit.</text>
</comment>
<evidence type="ECO:0000256" key="13">
    <source>
        <dbReference type="PIRSR" id="PIRSR006105-2"/>
    </source>
</evidence>
<evidence type="ECO:0000256" key="12">
    <source>
        <dbReference type="PIRSR" id="PIRSR006105-1"/>
    </source>
</evidence>
<organism evidence="15 16">
    <name type="scientific">Helicobacter anseris</name>
    <dbReference type="NCBI Taxonomy" id="375926"/>
    <lineage>
        <taxon>Bacteria</taxon>
        <taxon>Pseudomonadati</taxon>
        <taxon>Campylobacterota</taxon>
        <taxon>Epsilonproteobacteria</taxon>
        <taxon>Campylobacterales</taxon>
        <taxon>Helicobacteraceae</taxon>
        <taxon>Helicobacter</taxon>
    </lineage>
</organism>
<dbReference type="SUPFAM" id="SSF48695">
    <property type="entry name" value="Multiheme cytochromes"/>
    <property type="match status" value="1"/>
</dbReference>
<dbReference type="Pfam" id="PF03892">
    <property type="entry name" value="NapB"/>
    <property type="match status" value="1"/>
</dbReference>
<dbReference type="EMBL" id="NXLX01000018">
    <property type="protein sequence ID" value="RDU72637.1"/>
    <property type="molecule type" value="Genomic_DNA"/>
</dbReference>
<feature type="binding site" description="axial binding residue" evidence="13">
    <location>
        <position position="113"/>
    </location>
    <ligand>
        <name>heme c</name>
        <dbReference type="ChEBI" id="CHEBI:61717"/>
        <label>2</label>
    </ligand>
    <ligandPart>
        <name>Fe</name>
        <dbReference type="ChEBI" id="CHEBI:18248"/>
    </ligandPart>
</feature>
<evidence type="ECO:0000313" key="16">
    <source>
        <dbReference type="Proteomes" id="UP000256695"/>
    </source>
</evidence>
<keyword evidence="7 14" id="KW-0732">Signal</keyword>
<dbReference type="InterPro" id="IPR005591">
    <property type="entry name" value="NapB"/>
</dbReference>
<feature type="binding site" description="axial binding residue" evidence="13">
    <location>
        <position position="96"/>
    </location>
    <ligand>
        <name>heme c</name>
        <dbReference type="ChEBI" id="CHEBI:61717"/>
        <label>1</label>
    </ligand>
    <ligandPart>
        <name>Fe</name>
        <dbReference type="ChEBI" id="CHEBI:18248"/>
    </ligandPart>
</feature>
<gene>
    <name evidence="15" type="ORF">CQA57_06640</name>
</gene>
<keyword evidence="9" id="KW-0249">Electron transport</keyword>
<dbReference type="PANTHER" id="PTHR38604">
    <property type="entry name" value="PERIPLASMIC NITRATE REDUCTASE, ELECTRON TRANSFER SUBUNIT"/>
    <property type="match status" value="1"/>
</dbReference>
<protein>
    <recommendedName>
        <fullName evidence="3">Periplasmic nitrate reductase, electron transfer subunit</fullName>
    </recommendedName>
    <alternativeName>
        <fullName evidence="11">Diheme cytochrome c NapB</fullName>
    </alternativeName>
</protein>
<dbReference type="GO" id="GO:0009061">
    <property type="term" value="P:anaerobic respiration"/>
    <property type="evidence" value="ECO:0007669"/>
    <property type="project" value="InterPro"/>
</dbReference>
<comment type="subcellular location">
    <subcellularLocation>
        <location evidence="1">Periplasm</location>
    </subcellularLocation>
</comment>
<comment type="caution">
    <text evidence="15">The sequence shown here is derived from an EMBL/GenBank/DDBJ whole genome shotgun (WGS) entry which is preliminary data.</text>
</comment>
<dbReference type="GO" id="GO:0046872">
    <property type="term" value="F:metal ion binding"/>
    <property type="evidence" value="ECO:0007669"/>
    <property type="project" value="UniProtKB-KW"/>
</dbReference>
<sequence>MKNKILSSLLVATLLGGSFSLLSANGGVEDTQIGLRKTPLNDEKDVKLQDFKFGSGSAGESQKIERSYENAPPLIPHDTEGMLPITQQDNACIGCHAAEVAQDIGATPMPKSHYYDLRNKKALTDGISDSRYNCVQCHVPQAQTKPLVGNSFKPDFRNENEKHQSNLLDVINQGVK</sequence>
<reference evidence="15 16" key="1">
    <citation type="submission" date="2018-04" db="EMBL/GenBank/DDBJ databases">
        <title>Novel Campyloabacter and Helicobacter Species and Strains.</title>
        <authorList>
            <person name="Mannion A.J."/>
            <person name="Shen Z."/>
            <person name="Fox J.G."/>
        </authorList>
    </citation>
    <scope>NUCLEOTIDE SEQUENCE [LARGE SCALE GENOMIC DNA]</scope>
    <source>
        <strain evidence="15 16">MIT 04-9362</strain>
    </source>
</reference>
<keyword evidence="4" id="KW-0813">Transport</keyword>
<feature type="binding site" description="covalent" evidence="12">
    <location>
        <position position="95"/>
    </location>
    <ligand>
        <name>heme c</name>
        <dbReference type="ChEBI" id="CHEBI:61717"/>
        <label>1</label>
    </ligand>
</feature>
<keyword evidence="16" id="KW-1185">Reference proteome</keyword>
<feature type="binding site" description="axial binding residue" evidence="13">
    <location>
        <position position="138"/>
    </location>
    <ligand>
        <name>heme c</name>
        <dbReference type="ChEBI" id="CHEBI:61717"/>
        <label>2</label>
    </ligand>
    <ligandPart>
        <name>Fe</name>
        <dbReference type="ChEBI" id="CHEBI:18248"/>
    </ligandPart>
</feature>
<dbReference type="InterPro" id="IPR036280">
    <property type="entry name" value="Multihaem_cyt_sf"/>
</dbReference>
<dbReference type="RefSeq" id="WP_115579455.1">
    <property type="nucleotide sequence ID" value="NZ_NXLX01000018.1"/>
</dbReference>
<evidence type="ECO:0000256" key="1">
    <source>
        <dbReference type="ARBA" id="ARBA00004418"/>
    </source>
</evidence>
<comment type="similarity">
    <text evidence="2">Belongs to the NapB family.</text>
</comment>
<dbReference type="PIRSF" id="PIRSF006105">
    <property type="entry name" value="NapB"/>
    <property type="match status" value="1"/>
</dbReference>
<dbReference type="Gene3D" id="1.10.1130.10">
    <property type="entry name" value="Flavocytochrome C3, Chain A"/>
    <property type="match status" value="1"/>
</dbReference>
<dbReference type="Proteomes" id="UP000256695">
    <property type="component" value="Unassembled WGS sequence"/>
</dbReference>
<evidence type="ECO:0000256" key="11">
    <source>
        <dbReference type="ARBA" id="ARBA00031832"/>
    </source>
</evidence>
<evidence type="ECO:0000256" key="8">
    <source>
        <dbReference type="ARBA" id="ARBA00022764"/>
    </source>
</evidence>
<dbReference type="GO" id="GO:0042597">
    <property type="term" value="C:periplasmic space"/>
    <property type="evidence" value="ECO:0007669"/>
    <property type="project" value="UniProtKB-SubCell"/>
</dbReference>
<feature type="binding site" description="covalent" evidence="12">
    <location>
        <position position="92"/>
    </location>
    <ligand>
        <name>heme c</name>
        <dbReference type="ChEBI" id="CHEBI:61717"/>
        <label>1</label>
    </ligand>
</feature>
<evidence type="ECO:0000256" key="4">
    <source>
        <dbReference type="ARBA" id="ARBA00022448"/>
    </source>
</evidence>
<dbReference type="AlphaFoldDB" id="A0A3D8J571"/>
<evidence type="ECO:0000256" key="2">
    <source>
        <dbReference type="ARBA" id="ARBA00007368"/>
    </source>
</evidence>
<evidence type="ECO:0000256" key="10">
    <source>
        <dbReference type="ARBA" id="ARBA00023004"/>
    </source>
</evidence>
<proteinExistence type="inferred from homology"/>
<feature type="binding site" description="covalent" evidence="12">
    <location>
        <position position="137"/>
    </location>
    <ligand>
        <name>heme c</name>
        <dbReference type="ChEBI" id="CHEBI:61717"/>
        <label>2</label>
    </ligand>
</feature>
<feature type="binding site" description="covalent" evidence="12">
    <location>
        <position position="134"/>
    </location>
    <ligand>
        <name>heme c</name>
        <dbReference type="ChEBI" id="CHEBI:61717"/>
        <label>2</label>
    </ligand>
</feature>
<keyword evidence="10 13" id="KW-0408">Iron</keyword>
<accession>A0A3D8J571</accession>
<dbReference type="PANTHER" id="PTHR38604:SF1">
    <property type="entry name" value="PERIPLASMIC NITRATE REDUCTASE, ELECTRON TRANSFER SUBUNIT"/>
    <property type="match status" value="1"/>
</dbReference>
<evidence type="ECO:0000256" key="5">
    <source>
        <dbReference type="ARBA" id="ARBA00022617"/>
    </source>
</evidence>
<evidence type="ECO:0000256" key="6">
    <source>
        <dbReference type="ARBA" id="ARBA00022723"/>
    </source>
</evidence>
<evidence type="ECO:0000256" key="9">
    <source>
        <dbReference type="ARBA" id="ARBA00022982"/>
    </source>
</evidence>
<feature type="chain" id="PRO_5017774530" description="Periplasmic nitrate reductase, electron transfer subunit" evidence="14">
    <location>
        <begin position="24"/>
        <end position="176"/>
    </location>
</feature>
<keyword evidence="8" id="KW-0574">Periplasm</keyword>
<evidence type="ECO:0000256" key="3">
    <source>
        <dbReference type="ARBA" id="ARBA00013773"/>
    </source>
</evidence>
<name>A0A3D8J571_9HELI</name>
<keyword evidence="6 13" id="KW-0479">Metal-binding</keyword>
<feature type="binding site" description="axial binding residue" evidence="13">
    <location>
        <position position="77"/>
    </location>
    <ligand>
        <name>heme c</name>
        <dbReference type="ChEBI" id="CHEBI:61717"/>
        <label>1</label>
    </ligand>
    <ligandPart>
        <name>Fe</name>
        <dbReference type="ChEBI" id="CHEBI:18248"/>
    </ligandPart>
</feature>
<evidence type="ECO:0000313" key="15">
    <source>
        <dbReference type="EMBL" id="RDU72637.1"/>
    </source>
</evidence>
<evidence type="ECO:0000256" key="7">
    <source>
        <dbReference type="ARBA" id="ARBA00022729"/>
    </source>
</evidence>
<feature type="signal peptide" evidence="14">
    <location>
        <begin position="1"/>
        <end position="23"/>
    </location>
</feature>
<keyword evidence="5 12" id="KW-0349">Heme</keyword>